<dbReference type="EMBL" id="VDUZ01000015">
    <property type="protein sequence ID" value="TXL75156.1"/>
    <property type="molecule type" value="Genomic_DNA"/>
</dbReference>
<gene>
    <name evidence="9" type="ORF">FHP25_14840</name>
</gene>
<keyword evidence="6 7" id="KW-0472">Membrane</keyword>
<evidence type="ECO:0000256" key="2">
    <source>
        <dbReference type="ARBA" id="ARBA00022448"/>
    </source>
</evidence>
<evidence type="ECO:0000256" key="4">
    <source>
        <dbReference type="ARBA" id="ARBA00022692"/>
    </source>
</evidence>
<feature type="transmembrane region" description="Helical" evidence="7">
    <location>
        <begin position="210"/>
        <end position="235"/>
    </location>
</feature>
<keyword evidence="10" id="KW-1185">Reference proteome</keyword>
<evidence type="ECO:0000259" key="8">
    <source>
        <dbReference type="PROSITE" id="PS50928"/>
    </source>
</evidence>
<dbReference type="AlphaFoldDB" id="A0A5C8PN00"/>
<evidence type="ECO:0000256" key="7">
    <source>
        <dbReference type="RuleBase" id="RU363032"/>
    </source>
</evidence>
<proteinExistence type="inferred from homology"/>
<sequence length="293" mass="30586">MAVSEAGIQPATVAAAAAPRRKPRTGLRVILPAIWVALVAVLVVAADFLPVPSPTHMDFDAAEARPSLAHPLGADLDGRDILSRLAHGARVSVIVSVAAPLIGLVFGTFFGLIASFYGGVPRMAILGVLDAMLAFPSLIFALGLTTVLGPTLLNVTLALGIMSVPAFARIARANAIVLLNREFVLASRTAGAGDLYVMFREILPNMAMSLVTYALTVMSIMIVAEGSLSFLGVGIPPPTPSWGSMIAEGREALERAPHVCLIPAFAMFLTVLSLNLLGDALRQKTEAKEGGLS</sequence>
<dbReference type="InterPro" id="IPR035906">
    <property type="entry name" value="MetI-like_sf"/>
</dbReference>
<dbReference type="Proteomes" id="UP000321638">
    <property type="component" value="Unassembled WGS sequence"/>
</dbReference>
<organism evidence="9 10">
    <name type="scientific">Vineibacter terrae</name>
    <dbReference type="NCBI Taxonomy" id="2586908"/>
    <lineage>
        <taxon>Bacteria</taxon>
        <taxon>Pseudomonadati</taxon>
        <taxon>Pseudomonadota</taxon>
        <taxon>Alphaproteobacteria</taxon>
        <taxon>Hyphomicrobiales</taxon>
        <taxon>Vineibacter</taxon>
    </lineage>
</organism>
<dbReference type="OrthoDB" id="9766870at2"/>
<feature type="transmembrane region" description="Helical" evidence="7">
    <location>
        <begin position="124"/>
        <end position="145"/>
    </location>
</feature>
<dbReference type="Pfam" id="PF00528">
    <property type="entry name" value="BPD_transp_1"/>
    <property type="match status" value="1"/>
</dbReference>
<dbReference type="InterPro" id="IPR050366">
    <property type="entry name" value="BP-dependent_transpt_permease"/>
</dbReference>
<comment type="similarity">
    <text evidence="7">Belongs to the binding-protein-dependent transport system permease family.</text>
</comment>
<reference evidence="9 10" key="1">
    <citation type="submission" date="2019-06" db="EMBL/GenBank/DDBJ databases">
        <title>New taxonomy in bacterial strain CC-CFT640, isolated from vineyard.</title>
        <authorList>
            <person name="Lin S.-Y."/>
            <person name="Tsai C.-F."/>
            <person name="Young C.-C."/>
        </authorList>
    </citation>
    <scope>NUCLEOTIDE SEQUENCE [LARGE SCALE GENOMIC DNA]</scope>
    <source>
        <strain evidence="9 10">CC-CFT640</strain>
    </source>
</reference>
<dbReference type="RefSeq" id="WP_147847727.1">
    <property type="nucleotide sequence ID" value="NZ_VDUZ01000015.1"/>
</dbReference>
<feature type="transmembrane region" description="Helical" evidence="7">
    <location>
        <begin position="151"/>
        <end position="171"/>
    </location>
</feature>
<keyword evidence="5 7" id="KW-1133">Transmembrane helix</keyword>
<feature type="transmembrane region" description="Helical" evidence="7">
    <location>
        <begin position="93"/>
        <end position="117"/>
    </location>
</feature>
<dbReference type="PANTHER" id="PTHR43386:SF3">
    <property type="entry name" value="GLUTATHIONE TRANSPORT SYSTEM PERMEASE PROTEIN GSID"/>
    <property type="match status" value="1"/>
</dbReference>
<evidence type="ECO:0000256" key="3">
    <source>
        <dbReference type="ARBA" id="ARBA00022475"/>
    </source>
</evidence>
<dbReference type="PROSITE" id="PS50928">
    <property type="entry name" value="ABC_TM1"/>
    <property type="match status" value="1"/>
</dbReference>
<feature type="transmembrane region" description="Helical" evidence="7">
    <location>
        <begin position="29"/>
        <end position="49"/>
    </location>
</feature>
<dbReference type="SUPFAM" id="SSF161098">
    <property type="entry name" value="MetI-like"/>
    <property type="match status" value="1"/>
</dbReference>
<keyword evidence="3" id="KW-1003">Cell membrane</keyword>
<keyword evidence="4 7" id="KW-0812">Transmembrane</keyword>
<comment type="caution">
    <text evidence="9">The sequence shown here is derived from an EMBL/GenBank/DDBJ whole genome shotgun (WGS) entry which is preliminary data.</text>
</comment>
<dbReference type="Gene3D" id="1.10.3720.10">
    <property type="entry name" value="MetI-like"/>
    <property type="match status" value="1"/>
</dbReference>
<name>A0A5C8PN00_9HYPH</name>
<evidence type="ECO:0000256" key="1">
    <source>
        <dbReference type="ARBA" id="ARBA00004651"/>
    </source>
</evidence>
<comment type="subcellular location">
    <subcellularLocation>
        <location evidence="1 7">Cell membrane</location>
        <topology evidence="1 7">Multi-pass membrane protein</topology>
    </subcellularLocation>
</comment>
<protein>
    <submittedName>
        <fullName evidence="9">ABC transporter permease</fullName>
    </submittedName>
</protein>
<dbReference type="GO" id="GO:0071916">
    <property type="term" value="F:dipeptide transmembrane transporter activity"/>
    <property type="evidence" value="ECO:0007669"/>
    <property type="project" value="TreeGrafter"/>
</dbReference>
<evidence type="ECO:0000256" key="5">
    <source>
        <dbReference type="ARBA" id="ARBA00022989"/>
    </source>
</evidence>
<dbReference type="InterPro" id="IPR000515">
    <property type="entry name" value="MetI-like"/>
</dbReference>
<keyword evidence="2 7" id="KW-0813">Transport</keyword>
<feature type="transmembrane region" description="Helical" evidence="7">
    <location>
        <begin position="255"/>
        <end position="278"/>
    </location>
</feature>
<dbReference type="CDD" id="cd06261">
    <property type="entry name" value="TM_PBP2"/>
    <property type="match status" value="1"/>
</dbReference>
<dbReference type="GO" id="GO:0005886">
    <property type="term" value="C:plasma membrane"/>
    <property type="evidence" value="ECO:0007669"/>
    <property type="project" value="UniProtKB-SubCell"/>
</dbReference>
<accession>A0A5C8PN00</accession>
<evidence type="ECO:0000256" key="6">
    <source>
        <dbReference type="ARBA" id="ARBA00023136"/>
    </source>
</evidence>
<feature type="domain" description="ABC transmembrane type-1" evidence="8">
    <location>
        <begin position="89"/>
        <end position="278"/>
    </location>
</feature>
<evidence type="ECO:0000313" key="9">
    <source>
        <dbReference type="EMBL" id="TXL75156.1"/>
    </source>
</evidence>
<evidence type="ECO:0000313" key="10">
    <source>
        <dbReference type="Proteomes" id="UP000321638"/>
    </source>
</evidence>
<dbReference type="PANTHER" id="PTHR43386">
    <property type="entry name" value="OLIGOPEPTIDE TRANSPORT SYSTEM PERMEASE PROTEIN APPC"/>
    <property type="match status" value="1"/>
</dbReference>